<protein>
    <submittedName>
        <fullName evidence="1">Uncharacterized protein</fullName>
    </submittedName>
</protein>
<dbReference type="EMBL" id="LAZR01008022">
    <property type="protein sequence ID" value="KKM81423.1"/>
    <property type="molecule type" value="Genomic_DNA"/>
</dbReference>
<evidence type="ECO:0000313" key="1">
    <source>
        <dbReference type="EMBL" id="KKM81423.1"/>
    </source>
</evidence>
<comment type="caution">
    <text evidence="1">The sequence shown here is derived from an EMBL/GenBank/DDBJ whole genome shotgun (WGS) entry which is preliminary data.</text>
</comment>
<sequence length="59" mass="6929">MANMAYCRFQNTLEDLRACSDYLDEADLSEEEKKARKQLINVCQSIVDDAEYLYLDEED</sequence>
<reference evidence="1" key="1">
    <citation type="journal article" date="2015" name="Nature">
        <title>Complex archaea that bridge the gap between prokaryotes and eukaryotes.</title>
        <authorList>
            <person name="Spang A."/>
            <person name="Saw J.H."/>
            <person name="Jorgensen S.L."/>
            <person name="Zaremba-Niedzwiedzka K."/>
            <person name="Martijn J."/>
            <person name="Lind A.E."/>
            <person name="van Eijk R."/>
            <person name="Schleper C."/>
            <person name="Guy L."/>
            <person name="Ettema T.J."/>
        </authorList>
    </citation>
    <scope>NUCLEOTIDE SEQUENCE</scope>
</reference>
<organism evidence="1">
    <name type="scientific">marine sediment metagenome</name>
    <dbReference type="NCBI Taxonomy" id="412755"/>
    <lineage>
        <taxon>unclassified sequences</taxon>
        <taxon>metagenomes</taxon>
        <taxon>ecological metagenomes</taxon>
    </lineage>
</organism>
<gene>
    <name evidence="1" type="ORF">LCGC14_1330010</name>
</gene>
<name>A0A0F9KHL2_9ZZZZ</name>
<accession>A0A0F9KHL2</accession>
<proteinExistence type="predicted"/>
<dbReference type="AlphaFoldDB" id="A0A0F9KHL2"/>